<gene>
    <name evidence="2" type="ORF">QQ002_13130</name>
</gene>
<dbReference type="GO" id="GO:0016787">
    <property type="term" value="F:hydrolase activity"/>
    <property type="evidence" value="ECO:0007669"/>
    <property type="project" value="UniProtKB-KW"/>
</dbReference>
<sequence>MDSPLLWSPDVLEGFEAAPLGPATLVRSTESPAVPRAAVLHVHGYNDYFFQTHLARFFVEAGLAFLAVDLRRAGRSLRDGDIPHLVRDLDELGDDLAAATAAAADLHPGLPLVVHAHSTGGLAACLWAADRPAPELAGLILDSPFFKAPTTRGQRVATGAVPLLARARPLMVVRRHPSIYARHLHVANGGRWDFDTEWKNPDGVPVRAAWLAAVQRGQARVRDGLSIDVPVLAARSHTSGPDEEDNPLLQVQDTVVDVREIARLAHRLGPRVQEAVIEGGVHELSLSSPVPRAAYLDAVRAWLAQVLA</sequence>
<evidence type="ECO:0000313" key="2">
    <source>
        <dbReference type="EMBL" id="MDN4484486.1"/>
    </source>
</evidence>
<keyword evidence="2" id="KW-0378">Hydrolase</keyword>
<organism evidence="2 3">
    <name type="scientific">Demequina lignilytica</name>
    <dbReference type="NCBI Taxonomy" id="3051663"/>
    <lineage>
        <taxon>Bacteria</taxon>
        <taxon>Bacillati</taxon>
        <taxon>Actinomycetota</taxon>
        <taxon>Actinomycetes</taxon>
        <taxon>Micrococcales</taxon>
        <taxon>Demequinaceae</taxon>
        <taxon>Demequina</taxon>
    </lineage>
</organism>
<name>A0AB35ML99_9MICO</name>
<evidence type="ECO:0000313" key="3">
    <source>
        <dbReference type="Proteomes" id="UP001172756"/>
    </source>
</evidence>
<dbReference type="InterPro" id="IPR051044">
    <property type="entry name" value="MAG_DAG_Lipase"/>
</dbReference>
<dbReference type="InterPro" id="IPR022742">
    <property type="entry name" value="Hydrolase_4"/>
</dbReference>
<feature type="domain" description="Serine aminopeptidase S33" evidence="1">
    <location>
        <begin position="35"/>
        <end position="173"/>
    </location>
</feature>
<dbReference type="SUPFAM" id="SSF53474">
    <property type="entry name" value="alpha/beta-Hydrolases"/>
    <property type="match status" value="1"/>
</dbReference>
<dbReference type="InterPro" id="IPR029058">
    <property type="entry name" value="AB_hydrolase_fold"/>
</dbReference>
<dbReference type="AlphaFoldDB" id="A0AB35ML99"/>
<dbReference type="RefSeq" id="WP_301161037.1">
    <property type="nucleotide sequence ID" value="NZ_JAUHQB010000013.1"/>
</dbReference>
<dbReference type="Proteomes" id="UP001172756">
    <property type="component" value="Unassembled WGS sequence"/>
</dbReference>
<comment type="caution">
    <text evidence="2">The sequence shown here is derived from an EMBL/GenBank/DDBJ whole genome shotgun (WGS) entry which is preliminary data.</text>
</comment>
<dbReference type="PANTHER" id="PTHR11614">
    <property type="entry name" value="PHOSPHOLIPASE-RELATED"/>
    <property type="match status" value="1"/>
</dbReference>
<protein>
    <submittedName>
        <fullName evidence="2">Alpha/beta hydrolase</fullName>
    </submittedName>
</protein>
<dbReference type="Pfam" id="PF12146">
    <property type="entry name" value="Hydrolase_4"/>
    <property type="match status" value="1"/>
</dbReference>
<dbReference type="Gene3D" id="3.40.50.1820">
    <property type="entry name" value="alpha/beta hydrolase"/>
    <property type="match status" value="1"/>
</dbReference>
<proteinExistence type="predicted"/>
<dbReference type="EMBL" id="JAUHQB010000013">
    <property type="protein sequence ID" value="MDN4484486.1"/>
    <property type="molecule type" value="Genomic_DNA"/>
</dbReference>
<evidence type="ECO:0000259" key="1">
    <source>
        <dbReference type="Pfam" id="PF12146"/>
    </source>
</evidence>
<reference evidence="2 3" key="1">
    <citation type="submission" date="2023-06" db="EMBL/GenBank/DDBJ databases">
        <title>SYSU T0a273.</title>
        <authorList>
            <person name="Gao L."/>
            <person name="Fang B.-Z."/>
            <person name="Li W.-J."/>
        </authorList>
    </citation>
    <scope>NUCLEOTIDE SEQUENCE [LARGE SCALE GENOMIC DNA]</scope>
    <source>
        <strain evidence="2 3">SYSU T0a273</strain>
    </source>
</reference>
<accession>A0AB35ML99</accession>